<evidence type="ECO:0000256" key="10">
    <source>
        <dbReference type="SAM" id="MobiDB-lite"/>
    </source>
</evidence>
<evidence type="ECO:0000256" key="3">
    <source>
        <dbReference type="ARBA" id="ARBA00022679"/>
    </source>
</evidence>
<dbReference type="EMBL" id="CAJNOU010001450">
    <property type="protein sequence ID" value="CAF1206354.1"/>
    <property type="molecule type" value="Genomic_DNA"/>
</dbReference>
<dbReference type="GO" id="GO:0005952">
    <property type="term" value="C:cAMP-dependent protein kinase complex"/>
    <property type="evidence" value="ECO:0007669"/>
    <property type="project" value="TreeGrafter"/>
</dbReference>
<dbReference type="InterPro" id="IPR017441">
    <property type="entry name" value="Protein_kinase_ATP_BS"/>
</dbReference>
<accession>A0A814WJI8</accession>
<feature type="region of interest" description="Disordered" evidence="10">
    <location>
        <begin position="47"/>
        <end position="69"/>
    </location>
</feature>
<evidence type="ECO:0000256" key="7">
    <source>
        <dbReference type="ARBA" id="ARBA00047292"/>
    </source>
</evidence>
<evidence type="ECO:0000256" key="1">
    <source>
        <dbReference type="ARBA" id="ARBA00012444"/>
    </source>
</evidence>
<dbReference type="Proteomes" id="UP000663889">
    <property type="component" value="Unassembled WGS sequence"/>
</dbReference>
<sequence length="215" mass="24403">MPSFKERFRPSRKQKKNKEADITSTNESINSSAASAISTNTSHILRTGRASLTTTPITPTAATTTTGKTIDEHTGSAAFSTYHSHHVVDQLKAFLAKAKDEFQAKYDKPSQNTAKPEDFDRIRTLGTGSFGRVMLVKYQTTGNFYAMKILDKQKVVKLKQIEHTLNEKRILQSISFPFLVNLEYHFRDNSYLYMVLEFVPGGEMFSHLRKVGRFR</sequence>
<evidence type="ECO:0000313" key="12">
    <source>
        <dbReference type="EMBL" id="CAF1206354.1"/>
    </source>
</evidence>
<dbReference type="PANTHER" id="PTHR24353:SF153">
    <property type="entry name" value="CAMP-DEPENDENT PROTEIN KINASE CATALYTIC SUBUNIT 1"/>
    <property type="match status" value="1"/>
</dbReference>
<evidence type="ECO:0000256" key="6">
    <source>
        <dbReference type="ARBA" id="ARBA00022840"/>
    </source>
</evidence>
<dbReference type="InterPro" id="IPR000719">
    <property type="entry name" value="Prot_kinase_dom"/>
</dbReference>
<gene>
    <name evidence="12" type="ORF">SEV965_LOCUS21427</name>
</gene>
<keyword evidence="4 9" id="KW-0547">Nucleotide-binding</keyword>
<dbReference type="GO" id="GO:0005829">
    <property type="term" value="C:cytosol"/>
    <property type="evidence" value="ECO:0007669"/>
    <property type="project" value="TreeGrafter"/>
</dbReference>
<feature type="region of interest" description="Disordered" evidence="10">
    <location>
        <begin position="1"/>
        <end position="27"/>
    </location>
</feature>
<keyword evidence="6 9" id="KW-0067">ATP-binding</keyword>
<comment type="catalytic activity">
    <reaction evidence="8">
        <text>L-seryl-[protein] + ATP = O-phospho-L-seryl-[protein] + ADP + H(+)</text>
        <dbReference type="Rhea" id="RHEA:17989"/>
        <dbReference type="Rhea" id="RHEA-COMP:9863"/>
        <dbReference type="Rhea" id="RHEA-COMP:11604"/>
        <dbReference type="ChEBI" id="CHEBI:15378"/>
        <dbReference type="ChEBI" id="CHEBI:29999"/>
        <dbReference type="ChEBI" id="CHEBI:30616"/>
        <dbReference type="ChEBI" id="CHEBI:83421"/>
        <dbReference type="ChEBI" id="CHEBI:456216"/>
        <dbReference type="EC" id="2.7.11.11"/>
    </reaction>
</comment>
<feature type="compositionally biased region" description="Low complexity" evidence="10">
    <location>
        <begin position="53"/>
        <end position="68"/>
    </location>
</feature>
<evidence type="ECO:0000256" key="8">
    <source>
        <dbReference type="ARBA" id="ARBA00047454"/>
    </source>
</evidence>
<evidence type="ECO:0000256" key="5">
    <source>
        <dbReference type="ARBA" id="ARBA00022777"/>
    </source>
</evidence>
<evidence type="ECO:0000313" key="13">
    <source>
        <dbReference type="Proteomes" id="UP000663889"/>
    </source>
</evidence>
<dbReference type="EC" id="2.7.11.11" evidence="1"/>
<dbReference type="PANTHER" id="PTHR24353">
    <property type="entry name" value="CYCLIC NUCLEOTIDE-DEPENDENT PROTEIN KINASE"/>
    <property type="match status" value="1"/>
</dbReference>
<organism evidence="12 13">
    <name type="scientific">Rotaria sordida</name>
    <dbReference type="NCBI Taxonomy" id="392033"/>
    <lineage>
        <taxon>Eukaryota</taxon>
        <taxon>Metazoa</taxon>
        <taxon>Spiralia</taxon>
        <taxon>Gnathifera</taxon>
        <taxon>Rotifera</taxon>
        <taxon>Eurotatoria</taxon>
        <taxon>Bdelloidea</taxon>
        <taxon>Philodinida</taxon>
        <taxon>Philodinidae</taxon>
        <taxon>Rotaria</taxon>
    </lineage>
</organism>
<feature type="binding site" evidence="9">
    <location>
        <position position="148"/>
    </location>
    <ligand>
        <name>ATP</name>
        <dbReference type="ChEBI" id="CHEBI:30616"/>
    </ligand>
</feature>
<dbReference type="GO" id="GO:0005634">
    <property type="term" value="C:nucleus"/>
    <property type="evidence" value="ECO:0007669"/>
    <property type="project" value="TreeGrafter"/>
</dbReference>
<feature type="domain" description="Protein kinase" evidence="11">
    <location>
        <begin position="119"/>
        <end position="215"/>
    </location>
</feature>
<protein>
    <recommendedName>
        <fullName evidence="1">cAMP-dependent protein kinase</fullName>
        <ecNumber evidence="1">2.7.11.11</ecNumber>
    </recommendedName>
</protein>
<evidence type="ECO:0000256" key="9">
    <source>
        <dbReference type="PROSITE-ProRule" id="PRU10141"/>
    </source>
</evidence>
<evidence type="ECO:0000259" key="11">
    <source>
        <dbReference type="PROSITE" id="PS50011"/>
    </source>
</evidence>
<evidence type="ECO:0000256" key="2">
    <source>
        <dbReference type="ARBA" id="ARBA00022527"/>
    </source>
</evidence>
<dbReference type="PROSITE" id="PS00107">
    <property type="entry name" value="PROTEIN_KINASE_ATP"/>
    <property type="match status" value="1"/>
</dbReference>
<dbReference type="Gene3D" id="3.30.200.20">
    <property type="entry name" value="Phosphorylase Kinase, domain 1"/>
    <property type="match status" value="1"/>
</dbReference>
<dbReference type="AlphaFoldDB" id="A0A814WJI8"/>
<dbReference type="PROSITE" id="PS50011">
    <property type="entry name" value="PROTEIN_KINASE_DOM"/>
    <property type="match status" value="1"/>
</dbReference>
<comment type="caution">
    <text evidence="12">The sequence shown here is derived from an EMBL/GenBank/DDBJ whole genome shotgun (WGS) entry which is preliminary data.</text>
</comment>
<keyword evidence="3" id="KW-0808">Transferase</keyword>
<dbReference type="SUPFAM" id="SSF56112">
    <property type="entry name" value="Protein kinase-like (PK-like)"/>
    <property type="match status" value="1"/>
</dbReference>
<dbReference type="FunFam" id="3.30.200.20:FF:000005">
    <property type="entry name" value="cAMP-dependent protein kinase catalytic subunit"/>
    <property type="match status" value="1"/>
</dbReference>
<dbReference type="SMART" id="SM00220">
    <property type="entry name" value="S_TKc"/>
    <property type="match status" value="1"/>
</dbReference>
<dbReference type="InterPro" id="IPR011009">
    <property type="entry name" value="Kinase-like_dom_sf"/>
</dbReference>
<keyword evidence="5" id="KW-0418">Kinase</keyword>
<comment type="catalytic activity">
    <reaction evidence="7">
        <text>L-threonyl-[protein] + ATP = O-phospho-L-threonyl-[protein] + ADP + H(+)</text>
        <dbReference type="Rhea" id="RHEA:46608"/>
        <dbReference type="Rhea" id="RHEA-COMP:11060"/>
        <dbReference type="Rhea" id="RHEA-COMP:11605"/>
        <dbReference type="ChEBI" id="CHEBI:15378"/>
        <dbReference type="ChEBI" id="CHEBI:30013"/>
        <dbReference type="ChEBI" id="CHEBI:30616"/>
        <dbReference type="ChEBI" id="CHEBI:61977"/>
        <dbReference type="ChEBI" id="CHEBI:456216"/>
        <dbReference type="EC" id="2.7.11.11"/>
    </reaction>
</comment>
<dbReference type="Pfam" id="PF00069">
    <property type="entry name" value="Pkinase"/>
    <property type="match status" value="1"/>
</dbReference>
<keyword evidence="2" id="KW-0723">Serine/threonine-protein kinase</keyword>
<dbReference type="GO" id="GO:0005524">
    <property type="term" value="F:ATP binding"/>
    <property type="evidence" value="ECO:0007669"/>
    <property type="project" value="UniProtKB-UniRule"/>
</dbReference>
<evidence type="ECO:0000256" key="4">
    <source>
        <dbReference type="ARBA" id="ARBA00022741"/>
    </source>
</evidence>
<name>A0A814WJI8_9BILA</name>
<dbReference type="GO" id="GO:0004691">
    <property type="term" value="F:cAMP-dependent protein kinase activity"/>
    <property type="evidence" value="ECO:0007669"/>
    <property type="project" value="UniProtKB-EC"/>
</dbReference>
<proteinExistence type="predicted"/>
<reference evidence="12" key="1">
    <citation type="submission" date="2021-02" db="EMBL/GenBank/DDBJ databases">
        <authorList>
            <person name="Nowell W R."/>
        </authorList>
    </citation>
    <scope>NUCLEOTIDE SEQUENCE</scope>
</reference>